<dbReference type="PROSITE" id="PS51257">
    <property type="entry name" value="PROKAR_LIPOPROTEIN"/>
    <property type="match status" value="1"/>
</dbReference>
<proteinExistence type="predicted"/>
<organism evidence="2 3">
    <name type="scientific">Pseudonocardia lutea</name>
    <dbReference type="NCBI Taxonomy" id="2172015"/>
    <lineage>
        <taxon>Bacteria</taxon>
        <taxon>Bacillati</taxon>
        <taxon>Actinomycetota</taxon>
        <taxon>Actinomycetes</taxon>
        <taxon>Pseudonocardiales</taxon>
        <taxon>Pseudonocardiaceae</taxon>
        <taxon>Pseudonocardia</taxon>
    </lineage>
</organism>
<feature type="chain" id="PRO_5047186277" description="DUF4333 domain-containing protein" evidence="1">
    <location>
        <begin position="28"/>
        <end position="114"/>
    </location>
</feature>
<evidence type="ECO:0000313" key="3">
    <source>
        <dbReference type="Proteomes" id="UP001596119"/>
    </source>
</evidence>
<keyword evidence="1" id="KW-0732">Signal</keyword>
<evidence type="ECO:0000256" key="1">
    <source>
        <dbReference type="SAM" id="SignalP"/>
    </source>
</evidence>
<reference evidence="3" key="1">
    <citation type="journal article" date="2019" name="Int. J. Syst. Evol. Microbiol.">
        <title>The Global Catalogue of Microorganisms (GCM) 10K type strain sequencing project: providing services to taxonomists for standard genome sequencing and annotation.</title>
        <authorList>
            <consortium name="The Broad Institute Genomics Platform"/>
            <consortium name="The Broad Institute Genome Sequencing Center for Infectious Disease"/>
            <person name="Wu L."/>
            <person name="Ma J."/>
        </authorList>
    </citation>
    <scope>NUCLEOTIDE SEQUENCE [LARGE SCALE GENOMIC DNA]</scope>
    <source>
        <strain evidence="3">CGMCC 4.7397</strain>
    </source>
</reference>
<dbReference type="Proteomes" id="UP001596119">
    <property type="component" value="Unassembled WGS sequence"/>
</dbReference>
<name>A0ABW1IE31_9PSEU</name>
<dbReference type="EMBL" id="JBHSQK010000051">
    <property type="protein sequence ID" value="MFC5950582.1"/>
    <property type="molecule type" value="Genomic_DNA"/>
</dbReference>
<protein>
    <recommendedName>
        <fullName evidence="4">DUF4333 domain-containing protein</fullName>
    </recommendedName>
</protein>
<keyword evidence="3" id="KW-1185">Reference proteome</keyword>
<evidence type="ECO:0000313" key="2">
    <source>
        <dbReference type="EMBL" id="MFC5950582.1"/>
    </source>
</evidence>
<gene>
    <name evidence="2" type="ORF">ACFQH9_20130</name>
</gene>
<dbReference type="RefSeq" id="WP_379567715.1">
    <property type="nucleotide sequence ID" value="NZ_JBHSQK010000051.1"/>
</dbReference>
<accession>A0ABW1IE31</accession>
<feature type="signal peptide" evidence="1">
    <location>
        <begin position="1"/>
        <end position="27"/>
    </location>
</feature>
<comment type="caution">
    <text evidence="2">The sequence shown here is derived from an EMBL/GenBank/DDBJ whole genome shotgun (WGS) entry which is preliminary data.</text>
</comment>
<sequence length="114" mass="11996">MSARRVPSRVRLVAAAAAVLAPLLASCAVLVPGTPTPAPPRTVDGAQLERDVRAVLADDPATAPLATAPVQCPQQVVVYPHLVLFCQVVQGPVIRSIPVTILDREGNYQVGRPF</sequence>
<evidence type="ECO:0008006" key="4">
    <source>
        <dbReference type="Google" id="ProtNLM"/>
    </source>
</evidence>